<organism evidence="2 3">
    <name type="scientific">Candidatus Roizmanbacteria bacterium CG_4_10_14_0_8_um_filter_39_9</name>
    <dbReference type="NCBI Taxonomy" id="1974829"/>
    <lineage>
        <taxon>Bacteria</taxon>
        <taxon>Candidatus Roizmaniibacteriota</taxon>
    </lineage>
</organism>
<dbReference type="EMBL" id="PFLF01000117">
    <property type="protein sequence ID" value="PIY68504.1"/>
    <property type="molecule type" value="Genomic_DNA"/>
</dbReference>
<reference evidence="3" key="1">
    <citation type="submission" date="2017-09" db="EMBL/GenBank/DDBJ databases">
        <title>Depth-based differentiation of microbial function through sediment-hosted aquifers and enrichment of novel symbionts in the deep terrestrial subsurface.</title>
        <authorList>
            <person name="Probst A.J."/>
            <person name="Ladd B."/>
            <person name="Jarett J.K."/>
            <person name="Geller-Mcgrath D.E."/>
            <person name="Sieber C.M.K."/>
            <person name="Emerson J.B."/>
            <person name="Anantharaman K."/>
            <person name="Thomas B.C."/>
            <person name="Malmstrom R."/>
            <person name="Stieglmeier M."/>
            <person name="Klingl A."/>
            <person name="Woyke T."/>
            <person name="Ryan C.M."/>
            <person name="Banfield J.F."/>
        </authorList>
    </citation>
    <scope>NUCLEOTIDE SEQUENCE [LARGE SCALE GENOMIC DNA]</scope>
</reference>
<dbReference type="Proteomes" id="UP000230108">
    <property type="component" value="Unassembled WGS sequence"/>
</dbReference>
<dbReference type="GO" id="GO:0043683">
    <property type="term" value="P:type IV pilus assembly"/>
    <property type="evidence" value="ECO:0007669"/>
    <property type="project" value="InterPro"/>
</dbReference>
<accession>A0A2M7QB92</accession>
<gene>
    <name evidence="2" type="ORF">COY90_05535</name>
</gene>
<name>A0A2M7QB92_9BACT</name>
<evidence type="ECO:0000313" key="3">
    <source>
        <dbReference type="Proteomes" id="UP000230108"/>
    </source>
</evidence>
<dbReference type="InterPro" id="IPR014717">
    <property type="entry name" value="Transl_elong_EF1B/ribsomal_bS6"/>
</dbReference>
<dbReference type="GO" id="GO:0043107">
    <property type="term" value="P:type IV pilus-dependent motility"/>
    <property type="evidence" value="ECO:0007669"/>
    <property type="project" value="InterPro"/>
</dbReference>
<dbReference type="AlphaFoldDB" id="A0A2M7QB92"/>
<keyword evidence="1" id="KW-0812">Transmembrane</keyword>
<dbReference type="Gene3D" id="3.30.70.60">
    <property type="match status" value="1"/>
</dbReference>
<keyword evidence="1" id="KW-0472">Membrane</keyword>
<protein>
    <recommendedName>
        <fullName evidence="4">Type II secretion system protein M</fullName>
    </recommendedName>
</protein>
<evidence type="ECO:0008006" key="4">
    <source>
        <dbReference type="Google" id="ProtNLM"/>
    </source>
</evidence>
<comment type="caution">
    <text evidence="2">The sequence shown here is derived from an EMBL/GenBank/DDBJ whole genome shotgun (WGS) entry which is preliminary data.</text>
</comment>
<sequence length="192" mass="22054">MDKEYLKKQLTSSKVKDYSYSIIFFLTFSFFVFFVIRPNLVNVFSLQEELGKLHLLDIGYENVIKKIINIQTFLETNRSDLYLLDQAISSTPQVNKIVQDIEKAASSSGIVVNQIDISRINLKQGGKQTKKNSLMVNMSVKTDFEDMQSFVSNLINQRRLKTLKHMVIDKDELTGTSSGSLNIKFELEGYYL</sequence>
<evidence type="ECO:0000256" key="1">
    <source>
        <dbReference type="SAM" id="Phobius"/>
    </source>
</evidence>
<proteinExistence type="predicted"/>
<keyword evidence="1" id="KW-1133">Transmembrane helix</keyword>
<feature type="transmembrane region" description="Helical" evidence="1">
    <location>
        <begin position="18"/>
        <end position="36"/>
    </location>
</feature>
<evidence type="ECO:0000313" key="2">
    <source>
        <dbReference type="EMBL" id="PIY68504.1"/>
    </source>
</evidence>
<dbReference type="InterPro" id="IPR007445">
    <property type="entry name" value="PilO"/>
</dbReference>
<dbReference type="Pfam" id="PF04350">
    <property type="entry name" value="PilO"/>
    <property type="match status" value="1"/>
</dbReference>